<organism evidence="1 2">
    <name type="scientific">Paramecium sonneborni</name>
    <dbReference type="NCBI Taxonomy" id="65129"/>
    <lineage>
        <taxon>Eukaryota</taxon>
        <taxon>Sar</taxon>
        <taxon>Alveolata</taxon>
        <taxon>Ciliophora</taxon>
        <taxon>Intramacronucleata</taxon>
        <taxon>Oligohymenophorea</taxon>
        <taxon>Peniculida</taxon>
        <taxon>Parameciidae</taxon>
        <taxon>Paramecium</taxon>
    </lineage>
</organism>
<accession>A0A8S1QAQ9</accession>
<sequence>MFRYEEEFKNMLMLYKLKREIYSGGGSYDLEGNQKKIGQWVELDDYFDYLRGLAYNGEYNIKGLKTCIWLKMDIKYNIKKEKRNMMIENNNTFIFQILLLSKFIIIYKVQKKILLNLYFIIQTIKDFQVFYSLQDKKIEQKLVQKSQLINVYYVKKIGFRMNTSTKIVIQFDEIINLRIEQYNDGNKFPMTFVLILNFSVVNVIEIPQIVKLVNV</sequence>
<dbReference type="Proteomes" id="UP000692954">
    <property type="component" value="Unassembled WGS sequence"/>
</dbReference>
<reference evidence="1" key="1">
    <citation type="submission" date="2021-01" db="EMBL/GenBank/DDBJ databases">
        <authorList>
            <consortium name="Genoscope - CEA"/>
            <person name="William W."/>
        </authorList>
    </citation>
    <scope>NUCLEOTIDE SEQUENCE</scope>
</reference>
<comment type="caution">
    <text evidence="1">The sequence shown here is derived from an EMBL/GenBank/DDBJ whole genome shotgun (WGS) entry which is preliminary data.</text>
</comment>
<dbReference type="EMBL" id="CAJJDN010000101">
    <property type="protein sequence ID" value="CAD8112463.1"/>
    <property type="molecule type" value="Genomic_DNA"/>
</dbReference>
<evidence type="ECO:0000313" key="2">
    <source>
        <dbReference type="Proteomes" id="UP000692954"/>
    </source>
</evidence>
<dbReference type="OrthoDB" id="10587351at2759"/>
<proteinExistence type="predicted"/>
<gene>
    <name evidence="1" type="ORF">PSON_ATCC_30995.1.T1010007</name>
</gene>
<evidence type="ECO:0000313" key="1">
    <source>
        <dbReference type="EMBL" id="CAD8112463.1"/>
    </source>
</evidence>
<protein>
    <submittedName>
        <fullName evidence="1">Uncharacterized protein</fullName>
    </submittedName>
</protein>
<keyword evidence="2" id="KW-1185">Reference proteome</keyword>
<dbReference type="AlphaFoldDB" id="A0A8S1QAQ9"/>
<name>A0A8S1QAQ9_9CILI</name>